<feature type="signal peptide" evidence="2">
    <location>
        <begin position="1"/>
        <end position="20"/>
    </location>
</feature>
<keyword evidence="2" id="KW-0732">Signal</keyword>
<evidence type="ECO:0000313" key="4">
    <source>
        <dbReference type="Proteomes" id="UP000256999"/>
    </source>
</evidence>
<keyword evidence="1" id="KW-0812">Transmembrane</keyword>
<comment type="caution">
    <text evidence="3">The sequence shown here is derived from an EMBL/GenBank/DDBJ whole genome shotgun (WGS) entry which is preliminary data.</text>
</comment>
<evidence type="ECO:0000256" key="2">
    <source>
        <dbReference type="SAM" id="SignalP"/>
    </source>
</evidence>
<sequence>MTMRILCLFIAVTYSSLSFAHPGHDHSDPMAMLIHLLWLAPIGLTFAIAFRIKKKHAGNSKEQK</sequence>
<keyword evidence="1" id="KW-0472">Membrane</keyword>
<reference evidence="3 4" key="1">
    <citation type="submission" date="2018-08" db="EMBL/GenBank/DDBJ databases">
        <title>Thalassotalea euphylliae genome.</title>
        <authorList>
            <person name="Summers S."/>
            <person name="Rice S.A."/>
            <person name="Freckelton M.L."/>
            <person name="Nedved B.T."/>
            <person name="Hadfield M.G."/>
        </authorList>
    </citation>
    <scope>NUCLEOTIDE SEQUENCE [LARGE SCALE GENOMIC DNA]</scope>
    <source>
        <strain evidence="3 4">H2</strain>
    </source>
</reference>
<name>A0A3E0UF97_9GAMM</name>
<dbReference type="OrthoDB" id="5918117at2"/>
<dbReference type="RefSeq" id="WP_115999911.1">
    <property type="nucleotide sequence ID" value="NZ_QUOV01000001.1"/>
</dbReference>
<gene>
    <name evidence="3" type="ORF">DXX92_07620</name>
</gene>
<evidence type="ECO:0000256" key="1">
    <source>
        <dbReference type="SAM" id="Phobius"/>
    </source>
</evidence>
<dbReference type="Proteomes" id="UP000256999">
    <property type="component" value="Unassembled WGS sequence"/>
</dbReference>
<accession>A0A3E0UF97</accession>
<dbReference type="AlphaFoldDB" id="A0A3E0UF97"/>
<feature type="transmembrane region" description="Helical" evidence="1">
    <location>
        <begin position="30"/>
        <end position="52"/>
    </location>
</feature>
<proteinExistence type="predicted"/>
<evidence type="ECO:0000313" key="3">
    <source>
        <dbReference type="EMBL" id="REL35237.1"/>
    </source>
</evidence>
<dbReference type="EMBL" id="QUOV01000001">
    <property type="protein sequence ID" value="REL35237.1"/>
    <property type="molecule type" value="Genomic_DNA"/>
</dbReference>
<organism evidence="3 4">
    <name type="scientific">Thalassotalea euphylliae</name>
    <dbReference type="NCBI Taxonomy" id="1655234"/>
    <lineage>
        <taxon>Bacteria</taxon>
        <taxon>Pseudomonadati</taxon>
        <taxon>Pseudomonadota</taxon>
        <taxon>Gammaproteobacteria</taxon>
        <taxon>Alteromonadales</taxon>
        <taxon>Colwelliaceae</taxon>
        <taxon>Thalassotalea</taxon>
    </lineage>
</organism>
<feature type="chain" id="PRO_5017536616" evidence="2">
    <location>
        <begin position="21"/>
        <end position="64"/>
    </location>
</feature>
<protein>
    <submittedName>
        <fullName evidence="3">Uncharacterized protein</fullName>
    </submittedName>
</protein>
<keyword evidence="1" id="KW-1133">Transmembrane helix</keyword>